<evidence type="ECO:0000313" key="8">
    <source>
        <dbReference type="Proteomes" id="UP000810292"/>
    </source>
</evidence>
<evidence type="ECO:0000256" key="2">
    <source>
        <dbReference type="ARBA" id="ARBA00022980"/>
    </source>
</evidence>
<evidence type="ECO:0000256" key="3">
    <source>
        <dbReference type="ARBA" id="ARBA00023274"/>
    </source>
</evidence>
<dbReference type="AlphaFoldDB" id="A0A9D9IAT7"/>
<gene>
    <name evidence="5" type="primary">rpmC</name>
    <name evidence="7" type="ORF">IAA72_01260</name>
</gene>
<keyword evidence="3 5" id="KW-0687">Ribonucleoprotein</keyword>
<evidence type="ECO:0000256" key="1">
    <source>
        <dbReference type="ARBA" id="ARBA00009254"/>
    </source>
</evidence>
<reference evidence="7" key="2">
    <citation type="journal article" date="2021" name="PeerJ">
        <title>Extensive microbial diversity within the chicken gut microbiome revealed by metagenomics and culture.</title>
        <authorList>
            <person name="Gilroy R."/>
            <person name="Ravi A."/>
            <person name="Getino M."/>
            <person name="Pursley I."/>
            <person name="Horton D.L."/>
            <person name="Alikhan N.F."/>
            <person name="Baker D."/>
            <person name="Gharbi K."/>
            <person name="Hall N."/>
            <person name="Watson M."/>
            <person name="Adriaenssens E.M."/>
            <person name="Foster-Nyarko E."/>
            <person name="Jarju S."/>
            <person name="Secka A."/>
            <person name="Antonio M."/>
            <person name="Oren A."/>
            <person name="Chaudhuri R.R."/>
            <person name="La Ragione R."/>
            <person name="Hildebrand F."/>
            <person name="Pallen M.J."/>
        </authorList>
    </citation>
    <scope>NUCLEOTIDE SEQUENCE</scope>
    <source>
        <strain evidence="7">14700</strain>
    </source>
</reference>
<proteinExistence type="inferred from homology"/>
<dbReference type="NCBIfam" id="TIGR00012">
    <property type="entry name" value="L29"/>
    <property type="match status" value="1"/>
</dbReference>
<sequence length="70" mass="8126">MKNSYKNLSYKELEAELAKLRKELIDLRLQKVLGHLDNPMRLRTIRRDIARLNTRIHAVDIGIAKNGGDK</sequence>
<evidence type="ECO:0000256" key="4">
    <source>
        <dbReference type="ARBA" id="ARBA00035204"/>
    </source>
</evidence>
<dbReference type="GO" id="GO:0003735">
    <property type="term" value="F:structural constituent of ribosome"/>
    <property type="evidence" value="ECO:0007669"/>
    <property type="project" value="InterPro"/>
</dbReference>
<dbReference type="EMBL" id="JADIMF010000019">
    <property type="protein sequence ID" value="MBO8468399.1"/>
    <property type="molecule type" value="Genomic_DNA"/>
</dbReference>
<evidence type="ECO:0000313" key="7">
    <source>
        <dbReference type="EMBL" id="MBO8468399.1"/>
    </source>
</evidence>
<comment type="similarity">
    <text evidence="1 5">Belongs to the universal ribosomal protein uL29 family.</text>
</comment>
<dbReference type="GO" id="GO:0005840">
    <property type="term" value="C:ribosome"/>
    <property type="evidence" value="ECO:0007669"/>
    <property type="project" value="UniProtKB-KW"/>
</dbReference>
<dbReference type="Pfam" id="PF00831">
    <property type="entry name" value="Ribosomal_L29"/>
    <property type="match status" value="1"/>
</dbReference>
<keyword evidence="6" id="KW-0175">Coiled coil</keyword>
<dbReference type="GO" id="GO:1990904">
    <property type="term" value="C:ribonucleoprotein complex"/>
    <property type="evidence" value="ECO:0007669"/>
    <property type="project" value="UniProtKB-KW"/>
</dbReference>
<dbReference type="Proteomes" id="UP000810292">
    <property type="component" value="Unassembled WGS sequence"/>
</dbReference>
<protein>
    <recommendedName>
        <fullName evidence="4 5">Large ribosomal subunit protein uL29</fullName>
    </recommendedName>
</protein>
<feature type="coiled-coil region" evidence="6">
    <location>
        <begin position="3"/>
        <end position="30"/>
    </location>
</feature>
<comment type="caution">
    <text evidence="7">The sequence shown here is derived from an EMBL/GenBank/DDBJ whole genome shotgun (WGS) entry which is preliminary data.</text>
</comment>
<keyword evidence="2 5" id="KW-0689">Ribosomal protein</keyword>
<dbReference type="SUPFAM" id="SSF46561">
    <property type="entry name" value="Ribosomal protein L29 (L29p)"/>
    <property type="match status" value="1"/>
</dbReference>
<dbReference type="CDD" id="cd00427">
    <property type="entry name" value="Ribosomal_L29_HIP"/>
    <property type="match status" value="1"/>
</dbReference>
<dbReference type="InterPro" id="IPR018254">
    <property type="entry name" value="Ribosomal_uL29_CS"/>
</dbReference>
<evidence type="ECO:0000256" key="5">
    <source>
        <dbReference type="HAMAP-Rule" id="MF_00374"/>
    </source>
</evidence>
<evidence type="ECO:0000256" key="6">
    <source>
        <dbReference type="SAM" id="Coils"/>
    </source>
</evidence>
<reference evidence="7" key="1">
    <citation type="submission" date="2020-10" db="EMBL/GenBank/DDBJ databases">
        <authorList>
            <person name="Gilroy R."/>
        </authorList>
    </citation>
    <scope>NUCLEOTIDE SEQUENCE</scope>
    <source>
        <strain evidence="7">14700</strain>
    </source>
</reference>
<accession>A0A9D9IAT7</accession>
<dbReference type="PROSITE" id="PS00579">
    <property type="entry name" value="RIBOSOMAL_L29"/>
    <property type="match status" value="1"/>
</dbReference>
<organism evidence="7 8">
    <name type="scientific">Candidatus Ornithospirochaeta stercoravium</name>
    <dbReference type="NCBI Taxonomy" id="2840897"/>
    <lineage>
        <taxon>Bacteria</taxon>
        <taxon>Pseudomonadati</taxon>
        <taxon>Spirochaetota</taxon>
        <taxon>Spirochaetia</taxon>
        <taxon>Spirochaetales</taxon>
        <taxon>Spirochaetaceae</taxon>
        <taxon>Spirochaetaceae incertae sedis</taxon>
        <taxon>Candidatus Ornithospirochaeta</taxon>
    </lineage>
</organism>
<dbReference type="InterPro" id="IPR001854">
    <property type="entry name" value="Ribosomal_uL29"/>
</dbReference>
<dbReference type="InterPro" id="IPR036049">
    <property type="entry name" value="Ribosomal_uL29_sf"/>
</dbReference>
<name>A0A9D9IAT7_9SPIO</name>
<dbReference type="GO" id="GO:0006412">
    <property type="term" value="P:translation"/>
    <property type="evidence" value="ECO:0007669"/>
    <property type="project" value="UniProtKB-UniRule"/>
</dbReference>
<dbReference type="Gene3D" id="1.10.287.310">
    <property type="match status" value="1"/>
</dbReference>
<dbReference type="HAMAP" id="MF_00374">
    <property type="entry name" value="Ribosomal_uL29"/>
    <property type="match status" value="1"/>
</dbReference>